<dbReference type="AlphaFoldDB" id="A0AAD3WUL3"/>
<evidence type="ECO:0000313" key="2">
    <source>
        <dbReference type="Proteomes" id="UP000480943"/>
    </source>
</evidence>
<gene>
    <name evidence="1" type="ORF">F6450_12090</name>
</gene>
<dbReference type="Pfam" id="PF11348">
    <property type="entry name" value="DUF3150"/>
    <property type="match status" value="1"/>
</dbReference>
<dbReference type="EMBL" id="VZUQ01000068">
    <property type="protein sequence ID" value="KAB1179917.1"/>
    <property type="molecule type" value="Genomic_DNA"/>
</dbReference>
<sequence length="412" mass="45332">MTNATNTVNPLDPNGSIVASADTNTKSIIDRYERLRNGCVQVGYEINNWSGTKTLAKANVRVMDDSGQLVELDSDIAIPGRKALLSKDSLSFTNKYTVRMGRLFAKYGIKFCGNWLVPDDLLPALMLEADVQINEYYACVNHFVGNYEHLIQDWIAKHPGLADVIQDGMLTAQEVEKKFKLKVYPPIRISPKDEADMEELLEEATDGVFAGISKDAKEILDTSLTVRDGKLKGSLKTECNHSVVSKQLQRLRDKLSSLSLIHEDFDGLVDTLDDLMTNALPSSGRIVGNHFKTLLVYIEMLSDAERTQKHVKGINQISSLLPKDLDLGLDDETVTEVPIVKASPLVEAPVAETAPVVEAPVAETAPVVEAPVAETAPVVETTINELRNLDESEDLDDLQNSLSEVTTTGFFF</sequence>
<dbReference type="InterPro" id="IPR021496">
    <property type="entry name" value="DUF3150"/>
</dbReference>
<dbReference type="Proteomes" id="UP000480943">
    <property type="component" value="Unassembled WGS sequence"/>
</dbReference>
<protein>
    <submittedName>
        <fullName evidence="1">DUF3150 domain-containing protein</fullName>
    </submittedName>
</protein>
<accession>A0AAD3WUL3</accession>
<organism evidence="1 2">
    <name type="scientific">Photobacterium damselae subsp. damselae</name>
    <name type="common">Listonella damsela</name>
    <dbReference type="NCBI Taxonomy" id="85581"/>
    <lineage>
        <taxon>Bacteria</taxon>
        <taxon>Pseudomonadati</taxon>
        <taxon>Pseudomonadota</taxon>
        <taxon>Gammaproteobacteria</taxon>
        <taxon>Vibrionales</taxon>
        <taxon>Vibrionaceae</taxon>
        <taxon>Photobacterium</taxon>
    </lineage>
</organism>
<evidence type="ECO:0000313" key="1">
    <source>
        <dbReference type="EMBL" id="KAB1179917.1"/>
    </source>
</evidence>
<dbReference type="RefSeq" id="WP_151182853.1">
    <property type="nucleotide sequence ID" value="NZ_VZUQ01000068.1"/>
</dbReference>
<proteinExistence type="predicted"/>
<reference evidence="1 2" key="1">
    <citation type="submission" date="2019-09" db="EMBL/GenBank/DDBJ databases">
        <title>Photobacterium damselae subsp. damselae CDC-2227-81, a human clinical isolate.</title>
        <authorList>
            <person name="Osorio C.R."/>
        </authorList>
    </citation>
    <scope>NUCLEOTIDE SEQUENCE [LARGE SCALE GENOMIC DNA]</scope>
    <source>
        <strain evidence="1 2">CDC-2227-81</strain>
    </source>
</reference>
<comment type="caution">
    <text evidence="1">The sequence shown here is derived from an EMBL/GenBank/DDBJ whole genome shotgun (WGS) entry which is preliminary data.</text>
</comment>
<name>A0AAD3WUL3_PHODD</name>